<dbReference type="AlphaFoldDB" id="A0A1I5EZZ4"/>
<sequence length="253" mass="26919">MKSIDVNSDLGEGFGPYRIAPDADLMPLITSANIACGAHAGDPLIMDETVSLAQTNKVRVGAHIGYPDRENFGRRMMTMTLKELELMTVTQLGALAAIAAHRGAQLTHANFHGALGNLSFADADVARTLIKAMKSFDPSLKFIGLGDTEASRIAEEEGIEVVYSFLADRGYSAPGRLAPRGTAGALLHEPEDIRLRVAETLSSGKLKLTTGEVIPVKIDSILVHSDTPNALKLAHAIRQGIADAAFEIASYAI</sequence>
<dbReference type="STRING" id="655353.SAMN04488056_103423"/>
<dbReference type="NCBIfam" id="NF003816">
    <property type="entry name" value="PRK05406.1-5"/>
    <property type="match status" value="1"/>
</dbReference>
<name>A0A1I5EZZ4_9HYPH</name>
<dbReference type="Pfam" id="PF03746">
    <property type="entry name" value="LamB_YcsF"/>
    <property type="match status" value="1"/>
</dbReference>
<dbReference type="InterPro" id="IPR011330">
    <property type="entry name" value="Glyco_hydro/deAcase_b/a-brl"/>
</dbReference>
<dbReference type="EMBL" id="FOVR01000003">
    <property type="protein sequence ID" value="SFO16993.1"/>
    <property type="molecule type" value="Genomic_DNA"/>
</dbReference>
<accession>A0A1I5EZZ4</accession>
<organism evidence="1 2">
    <name type="scientific">Cohaesibacter marisflavi</name>
    <dbReference type="NCBI Taxonomy" id="655353"/>
    <lineage>
        <taxon>Bacteria</taxon>
        <taxon>Pseudomonadati</taxon>
        <taxon>Pseudomonadota</taxon>
        <taxon>Alphaproteobacteria</taxon>
        <taxon>Hyphomicrobiales</taxon>
        <taxon>Cohaesibacteraceae</taxon>
    </lineage>
</organism>
<dbReference type="InterPro" id="IPR005501">
    <property type="entry name" value="LamB/YcsF/PxpA-like"/>
</dbReference>
<protein>
    <submittedName>
        <fullName evidence="1">UPF0271 protein</fullName>
    </submittedName>
</protein>
<gene>
    <name evidence="1" type="ORF">SAMN04488056_103423</name>
</gene>
<dbReference type="NCBIfam" id="NF003814">
    <property type="entry name" value="PRK05406.1-3"/>
    <property type="match status" value="1"/>
</dbReference>
<reference evidence="1 2" key="1">
    <citation type="submission" date="2016-10" db="EMBL/GenBank/DDBJ databases">
        <authorList>
            <person name="de Groot N.N."/>
        </authorList>
    </citation>
    <scope>NUCLEOTIDE SEQUENCE [LARGE SCALE GENOMIC DNA]</scope>
    <source>
        <strain evidence="1 2">CGMCC 1.9157</strain>
    </source>
</reference>
<keyword evidence="2" id="KW-1185">Reference proteome</keyword>
<dbReference type="OrthoDB" id="9773478at2"/>
<dbReference type="Proteomes" id="UP000199236">
    <property type="component" value="Unassembled WGS sequence"/>
</dbReference>
<evidence type="ECO:0000313" key="2">
    <source>
        <dbReference type="Proteomes" id="UP000199236"/>
    </source>
</evidence>
<dbReference type="PANTHER" id="PTHR30292:SF0">
    <property type="entry name" value="5-OXOPROLINASE SUBUNIT A"/>
    <property type="match status" value="1"/>
</dbReference>
<dbReference type="CDD" id="cd10787">
    <property type="entry name" value="LamB_YcsF_like"/>
    <property type="match status" value="1"/>
</dbReference>
<proteinExistence type="predicted"/>
<dbReference type="SUPFAM" id="SSF88713">
    <property type="entry name" value="Glycoside hydrolase/deacetylase"/>
    <property type="match status" value="1"/>
</dbReference>
<evidence type="ECO:0000313" key="1">
    <source>
        <dbReference type="EMBL" id="SFO16993.1"/>
    </source>
</evidence>
<dbReference type="GO" id="GO:0005975">
    <property type="term" value="P:carbohydrate metabolic process"/>
    <property type="evidence" value="ECO:0007669"/>
    <property type="project" value="InterPro"/>
</dbReference>
<dbReference type="RefSeq" id="WP_090071190.1">
    <property type="nucleotide sequence ID" value="NZ_FOVR01000003.1"/>
</dbReference>
<dbReference type="PANTHER" id="PTHR30292">
    <property type="entry name" value="UNCHARACTERIZED PROTEIN YBGL-RELATED"/>
    <property type="match status" value="1"/>
</dbReference>
<dbReference type="Gene3D" id="3.20.20.370">
    <property type="entry name" value="Glycoside hydrolase/deacetylase"/>
    <property type="match status" value="1"/>
</dbReference>